<dbReference type="InterPro" id="IPR002575">
    <property type="entry name" value="Aminoglycoside_PTrfase"/>
</dbReference>
<feature type="domain" description="Aminoglycoside phosphotransferase" evidence="2">
    <location>
        <begin position="19"/>
        <end position="232"/>
    </location>
</feature>
<dbReference type="Gene3D" id="3.90.1200.10">
    <property type="match status" value="1"/>
</dbReference>
<evidence type="ECO:0000313" key="4">
    <source>
        <dbReference type="Proteomes" id="UP000234748"/>
    </source>
</evidence>
<protein>
    <recommendedName>
        <fullName evidence="2">Aminoglycoside phosphotransferase domain-containing protein</fullName>
    </recommendedName>
</protein>
<keyword evidence="4" id="KW-1185">Reference proteome</keyword>
<dbReference type="GO" id="GO:0009088">
    <property type="term" value="P:threonine biosynthetic process"/>
    <property type="evidence" value="ECO:0007669"/>
    <property type="project" value="TreeGrafter"/>
</dbReference>
<dbReference type="InterPro" id="IPR050249">
    <property type="entry name" value="Pseudomonas-type_ThrB"/>
</dbReference>
<sequence>MDSEILLKAKEMFGVTTKIKRVTEGFQNIVYSYGEGGREKYLRITPAKLRNMNLIASEIAFILALHDGGIPVSLPVKSAAGNFIETVHHKWGPYHLVSFEAASGCPVDVTQPDIWNKGLFNKWGRMMGNMHKIAANNVKRDLVRPVGLEADASIFCGVCPFVPDIIREKYQEHLKVLSDLSRTPDLFGLMHNDFHQGNFRVESGEITLFDFDDCAYYWYANDIAASFYHANWQNTSFNGKNEKFTELFFYEFFDGYTKEFTLHKEMTEQIPLFLKHREFFLLDLFTKNWDIDQLETWQSYTLKDLKERIEQEKPVIDQLLL</sequence>
<organism evidence="3 4">
    <name type="scientific">Peribacillus deserti</name>
    <dbReference type="NCBI Taxonomy" id="673318"/>
    <lineage>
        <taxon>Bacteria</taxon>
        <taxon>Bacillati</taxon>
        <taxon>Bacillota</taxon>
        <taxon>Bacilli</taxon>
        <taxon>Bacillales</taxon>
        <taxon>Bacillaceae</taxon>
        <taxon>Peribacillus</taxon>
    </lineage>
</organism>
<dbReference type="SUPFAM" id="SSF56112">
    <property type="entry name" value="Protein kinase-like (PK-like)"/>
    <property type="match status" value="1"/>
</dbReference>
<evidence type="ECO:0000313" key="3">
    <source>
        <dbReference type="EMBL" id="PLT30685.1"/>
    </source>
</evidence>
<dbReference type="RefSeq" id="WP_101640751.1">
    <property type="nucleotide sequence ID" value="NZ_PGUY01000017.1"/>
</dbReference>
<dbReference type="GO" id="GO:0004413">
    <property type="term" value="F:homoserine kinase activity"/>
    <property type="evidence" value="ECO:0007669"/>
    <property type="project" value="TreeGrafter"/>
</dbReference>
<dbReference type="EMBL" id="PGUY01000017">
    <property type="protein sequence ID" value="PLT30685.1"/>
    <property type="molecule type" value="Genomic_DNA"/>
</dbReference>
<comment type="caution">
    <text evidence="3">The sequence shown here is derived from an EMBL/GenBank/DDBJ whole genome shotgun (WGS) entry which is preliminary data.</text>
</comment>
<dbReference type="PANTHER" id="PTHR21064">
    <property type="entry name" value="AMINOGLYCOSIDE PHOSPHOTRANSFERASE DOMAIN-CONTAINING PROTEIN-RELATED"/>
    <property type="match status" value="1"/>
</dbReference>
<dbReference type="InterPro" id="IPR011009">
    <property type="entry name" value="Kinase-like_dom_sf"/>
</dbReference>
<dbReference type="OrthoDB" id="4030632at2"/>
<dbReference type="Proteomes" id="UP000234748">
    <property type="component" value="Unassembled WGS sequence"/>
</dbReference>
<reference evidence="3 4" key="1">
    <citation type="submission" date="2017-11" db="EMBL/GenBank/DDBJ databases">
        <title>Comparitive Functional Genomics of Dry Heat Resistant strains isolated from the Viking Spacecraft.</title>
        <authorList>
            <person name="Seuylemezian A."/>
            <person name="Cooper K."/>
            <person name="Vaishampayan P."/>
        </authorList>
    </citation>
    <scope>NUCLEOTIDE SEQUENCE [LARGE SCALE GENOMIC DNA]</scope>
    <source>
        <strain evidence="3 4">V1-29</strain>
    </source>
</reference>
<evidence type="ECO:0000259" key="2">
    <source>
        <dbReference type="Pfam" id="PF01636"/>
    </source>
</evidence>
<comment type="similarity">
    <text evidence="1">Belongs to the pseudomonas-type ThrB family.</text>
</comment>
<evidence type="ECO:0000256" key="1">
    <source>
        <dbReference type="ARBA" id="ARBA00038240"/>
    </source>
</evidence>
<accession>A0A2N5M8L6</accession>
<name>A0A2N5M8L6_9BACI</name>
<dbReference type="PANTHER" id="PTHR21064:SF6">
    <property type="entry name" value="AMINOGLYCOSIDE PHOSPHOTRANSFERASE DOMAIN-CONTAINING PROTEIN"/>
    <property type="match status" value="1"/>
</dbReference>
<proteinExistence type="inferred from homology"/>
<dbReference type="AlphaFoldDB" id="A0A2N5M8L6"/>
<gene>
    <name evidence="3" type="ORF">CUU66_05895</name>
</gene>
<dbReference type="Pfam" id="PF01636">
    <property type="entry name" value="APH"/>
    <property type="match status" value="1"/>
</dbReference>